<feature type="compositionally biased region" description="Basic and acidic residues" evidence="1">
    <location>
        <begin position="1"/>
        <end position="11"/>
    </location>
</feature>
<dbReference type="Proteomes" id="UP000189703">
    <property type="component" value="Unplaced"/>
</dbReference>
<dbReference type="GO" id="GO:0005737">
    <property type="term" value="C:cytoplasm"/>
    <property type="evidence" value="ECO:0000318"/>
    <property type="project" value="GO_Central"/>
</dbReference>
<feature type="region of interest" description="Disordered" evidence="1">
    <location>
        <begin position="1"/>
        <end position="27"/>
    </location>
</feature>
<dbReference type="PANTHER" id="PTHR23172:SF64">
    <property type="entry name" value="J DOMAIN-CONTAINING PROTEIN REQUIRED FOR CHLOROPLAST ACCUMULATION RESPONSE 1"/>
    <property type="match status" value="1"/>
</dbReference>
<proteinExistence type="predicted"/>
<dbReference type="InterPro" id="IPR036869">
    <property type="entry name" value="J_dom_sf"/>
</dbReference>
<name>A0A1U8A1F7_NELNU</name>
<gene>
    <name evidence="3" type="primary">LOC104595751</name>
</gene>
<feature type="region of interest" description="Disordered" evidence="1">
    <location>
        <begin position="240"/>
        <end position="263"/>
    </location>
</feature>
<keyword evidence="2" id="KW-1185">Reference proteome</keyword>
<dbReference type="PANTHER" id="PTHR23172">
    <property type="entry name" value="AUXILIN/CYCLIN G-ASSOCIATED KINASE-RELATED"/>
    <property type="match status" value="1"/>
</dbReference>
<dbReference type="eggNOG" id="KOG0431">
    <property type="taxonomic scope" value="Eukaryota"/>
</dbReference>
<dbReference type="AlphaFoldDB" id="A0A1U8A1F7"/>
<feature type="compositionally biased region" description="Basic and acidic residues" evidence="1">
    <location>
        <begin position="242"/>
        <end position="257"/>
    </location>
</feature>
<organism evidence="2 3">
    <name type="scientific">Nelumbo nucifera</name>
    <name type="common">Sacred lotus</name>
    <dbReference type="NCBI Taxonomy" id="4432"/>
    <lineage>
        <taxon>Eukaryota</taxon>
        <taxon>Viridiplantae</taxon>
        <taxon>Streptophyta</taxon>
        <taxon>Embryophyta</taxon>
        <taxon>Tracheophyta</taxon>
        <taxon>Spermatophyta</taxon>
        <taxon>Magnoliopsida</taxon>
        <taxon>Proteales</taxon>
        <taxon>Nelumbonaceae</taxon>
        <taxon>Nelumbo</taxon>
    </lineage>
</organism>
<dbReference type="OrthoDB" id="1717591at2759"/>
<dbReference type="SUPFAM" id="SSF46565">
    <property type="entry name" value="Chaperone J-domain"/>
    <property type="match status" value="1"/>
</dbReference>
<dbReference type="RefSeq" id="XP_010254922.1">
    <property type="nucleotide sequence ID" value="XM_010256620.2"/>
</dbReference>
<sequence length="780" mass="85670">MEKFSYRDHQVLGHNSPRKSFGNLGSSPKIPLANSEVDFNDVFGGPPRRSSVHETRYSFSETLDSYAFRRGGEGAFGSRNSWSLGEKPVFGEDVASRRRYPSGDFFDDIFRGDGSSSSTPRKPDRDPFSSTPASRILSPARPLPPKSDLFGASSFPAQLSLPPRLAKGMDFPAFNTNPSRSPQRNNDGALSIALPSPQSAFMPRVSNQAIQDNPKNDARPSYRQSPLSYEFSFNKEGSLKAAKSDNEDMGGIKEKDLGSTQLNNDSSQFHFSIYKWASKGVPLVTPLRGLNGSMPKRKGKGESSSSSKEKGDNESNSGSIERGNNESSSSLVDSDKSESMINESSASILQGVGFLLPEERMSTVASSSQMGLEDQKNGSLDGTLTKDRTDSFRISVKLGLKPLDSLESITTEIPGSFVHNAKKEIEPGSGLYGSLSEIGPFQNTEKEINGSAHESCKPELVPLCPLLYENSSGQGTVSEIGAAKANVTSSVNVDDGKILKKHDSKRNIFNIAANSSLQDSSIDSEEKRGGKSVKGKVKEFVKIFSREASSKSTTDIDMQGQISRWKEINTCKAEEKVSNHATKTDGKVNIRNKEKPSTETFFMVDQALKQSENPDIEIDTDIHKFHHTSSERNNSSASLSGFEAALAHMEESHCEYLHGNCLGEDLSLDKSKQQLVEYQEEIQVSDARIQEWSNGKEGNIRSLLSTLQYVLWPESGWKPVPLVDIIEGNAVKRAYQKALLCLHPDKLQQKGVALHKKYIAEKVFDILQEAWNHFNSLGSF</sequence>
<feature type="region of interest" description="Disordered" evidence="1">
    <location>
        <begin position="170"/>
        <end position="194"/>
    </location>
</feature>
<evidence type="ECO:0000256" key="1">
    <source>
        <dbReference type="SAM" id="MobiDB-lite"/>
    </source>
</evidence>
<dbReference type="GO" id="GO:0072583">
    <property type="term" value="P:clathrin-dependent endocytosis"/>
    <property type="evidence" value="ECO:0000318"/>
    <property type="project" value="GO_Central"/>
</dbReference>
<feature type="region of interest" description="Disordered" evidence="1">
    <location>
        <begin position="365"/>
        <end position="384"/>
    </location>
</feature>
<dbReference type="GO" id="GO:0030276">
    <property type="term" value="F:clathrin binding"/>
    <property type="evidence" value="ECO:0000318"/>
    <property type="project" value="GO_Central"/>
</dbReference>
<evidence type="ECO:0000313" key="2">
    <source>
        <dbReference type="Proteomes" id="UP000189703"/>
    </source>
</evidence>
<dbReference type="OMA" id="WNGFNEK"/>
<feature type="compositionally biased region" description="Polar residues" evidence="1">
    <location>
        <begin position="174"/>
        <end position="188"/>
    </location>
</feature>
<dbReference type="GeneID" id="104595751"/>
<dbReference type="GO" id="GO:0031982">
    <property type="term" value="C:vesicle"/>
    <property type="evidence" value="ECO:0000318"/>
    <property type="project" value="GO_Central"/>
</dbReference>
<evidence type="ECO:0000313" key="3">
    <source>
        <dbReference type="RefSeq" id="XP_010254922.1"/>
    </source>
</evidence>
<dbReference type="KEGG" id="nnu:104595751"/>
<feature type="region of interest" description="Disordered" evidence="1">
    <location>
        <begin position="107"/>
        <end position="151"/>
    </location>
</feature>
<accession>A0A1U8A1F7</accession>
<dbReference type="FunCoup" id="A0A1U8A1F7">
    <property type="interactions" value="693"/>
</dbReference>
<reference evidence="3" key="1">
    <citation type="submission" date="2025-08" db="UniProtKB">
        <authorList>
            <consortium name="RefSeq"/>
        </authorList>
    </citation>
    <scope>IDENTIFICATION</scope>
</reference>
<dbReference type="Gene3D" id="1.10.287.110">
    <property type="entry name" value="DnaJ domain"/>
    <property type="match status" value="1"/>
</dbReference>
<dbReference type="STRING" id="4432.A0A1U8A1F7"/>
<dbReference type="GO" id="GO:0072318">
    <property type="term" value="P:clathrin coat disassembly"/>
    <property type="evidence" value="ECO:0000318"/>
    <property type="project" value="GO_Central"/>
</dbReference>
<dbReference type="FunFam" id="1.10.287.110:FF:000043">
    <property type="entry name" value="J-domain protein required for chloroplast accumulation response 1"/>
    <property type="match status" value="1"/>
</dbReference>
<feature type="region of interest" description="Disordered" evidence="1">
    <location>
        <begin position="286"/>
        <end position="339"/>
    </location>
</feature>
<protein>
    <submittedName>
        <fullName evidence="3">J domain-containing protein required for chloroplast accumulation response 1 isoform X1</fullName>
    </submittedName>
</protein>